<dbReference type="Proteomes" id="UP000001024">
    <property type="component" value="Chromosome"/>
</dbReference>
<evidence type="ECO:0000256" key="5">
    <source>
        <dbReference type="ARBA" id="ARBA00022989"/>
    </source>
</evidence>
<reference evidence="8 9" key="1">
    <citation type="journal article" date="2000" name="Nature">
        <title>The genome sequence of the thermoacidophilic scavenger Thermoplasma acidophilum.</title>
        <authorList>
            <person name="Ruepp A."/>
            <person name="Graml W."/>
            <person name="Santos-Martinez M.L."/>
            <person name="Koretke K.K."/>
            <person name="Volker C."/>
            <person name="Mewes H.W."/>
            <person name="Frishman D."/>
            <person name="Stocker S."/>
            <person name="Lupas A.N."/>
            <person name="Baumeister W."/>
        </authorList>
    </citation>
    <scope>NUCLEOTIDE SEQUENCE [LARGE SCALE GENOMIC DNA]</scope>
    <source>
        <strain evidence="9">ATCC 25905 / DSM 1728 / JCM 9062 / NBRC 15155 / AMRC-C165</strain>
    </source>
</reference>
<dbReference type="eggNOG" id="arCOG03073">
    <property type="taxonomic scope" value="Archaea"/>
</dbReference>
<dbReference type="PaxDb" id="273075-Ta0962"/>
<evidence type="ECO:0000256" key="3">
    <source>
        <dbReference type="ARBA" id="ARBA00022448"/>
    </source>
</evidence>
<accession>Q9HJK5</accession>
<dbReference type="NCBIfam" id="NF004320">
    <property type="entry name" value="PRK05715.1-2"/>
    <property type="match status" value="1"/>
</dbReference>
<sequence>MMFISAISFVAILLFVIGLYGVMTSRVGIKMLISIEIMINSAILNVIGIGSYYYAHSGTISPYVFALFAIAIGVVESAVGLGLLIAVYHRFGKIDISLLKEIRW</sequence>
<dbReference type="EnsemblBacteria" id="CAC12091">
    <property type="protein sequence ID" value="CAC12091"/>
    <property type="gene ID" value="CAC12091"/>
</dbReference>
<dbReference type="STRING" id="273075.gene:9572180"/>
<gene>
    <name evidence="8" type="ordered locus">Ta0962</name>
</gene>
<dbReference type="PANTHER" id="PTHR11434:SF16">
    <property type="entry name" value="NADH-UBIQUINONE OXIDOREDUCTASE CHAIN 4L"/>
    <property type="match status" value="1"/>
</dbReference>
<protein>
    <submittedName>
        <fullName evidence="8">Probable NADH dehydrogenase, chain K</fullName>
    </submittedName>
</protein>
<comment type="similarity">
    <text evidence="2">Belongs to the complex I subunit 4L family.</text>
</comment>
<feature type="transmembrane region" description="Helical" evidence="7">
    <location>
        <begin position="35"/>
        <end position="54"/>
    </location>
</feature>
<evidence type="ECO:0000256" key="6">
    <source>
        <dbReference type="ARBA" id="ARBA00023136"/>
    </source>
</evidence>
<evidence type="ECO:0000256" key="2">
    <source>
        <dbReference type="ARBA" id="ARBA00010519"/>
    </source>
</evidence>
<evidence type="ECO:0000256" key="4">
    <source>
        <dbReference type="ARBA" id="ARBA00022692"/>
    </source>
</evidence>
<keyword evidence="9" id="KW-1185">Reference proteome</keyword>
<dbReference type="InterPro" id="IPR001133">
    <property type="entry name" value="NADH_UbQ_OxRdtase_chain4L/K"/>
</dbReference>
<dbReference type="AlphaFoldDB" id="Q9HJK5"/>
<comment type="subcellular location">
    <subcellularLocation>
        <location evidence="1">Membrane</location>
        <topology evidence="1">Multi-pass membrane protein</topology>
    </subcellularLocation>
</comment>
<dbReference type="Pfam" id="PF00420">
    <property type="entry name" value="Oxidored_q2"/>
    <property type="match status" value="1"/>
</dbReference>
<proteinExistence type="inferred from homology"/>
<dbReference type="InParanoid" id="Q9HJK5"/>
<dbReference type="GO" id="GO:0030964">
    <property type="term" value="C:NADH dehydrogenase complex"/>
    <property type="evidence" value="ECO:0007669"/>
    <property type="project" value="TreeGrafter"/>
</dbReference>
<evidence type="ECO:0000256" key="1">
    <source>
        <dbReference type="ARBA" id="ARBA00004141"/>
    </source>
</evidence>
<evidence type="ECO:0000313" key="8">
    <source>
        <dbReference type="EMBL" id="CAC12091.1"/>
    </source>
</evidence>
<keyword evidence="3" id="KW-0813">Transport</keyword>
<dbReference type="EMBL" id="AL445066">
    <property type="protein sequence ID" value="CAC12091.1"/>
    <property type="molecule type" value="Genomic_DNA"/>
</dbReference>
<organism evidence="8 9">
    <name type="scientific">Thermoplasma acidophilum (strain ATCC 25905 / DSM 1728 / JCM 9062 / NBRC 15155 / AMRC-C165)</name>
    <dbReference type="NCBI Taxonomy" id="273075"/>
    <lineage>
        <taxon>Archaea</taxon>
        <taxon>Methanobacteriati</taxon>
        <taxon>Thermoplasmatota</taxon>
        <taxon>Thermoplasmata</taxon>
        <taxon>Thermoplasmatales</taxon>
        <taxon>Thermoplasmataceae</taxon>
        <taxon>Thermoplasma</taxon>
    </lineage>
</organism>
<dbReference type="HOGENOM" id="CLU_144724_1_1_2"/>
<feature type="transmembrane region" description="Helical" evidence="7">
    <location>
        <begin position="6"/>
        <end position="23"/>
    </location>
</feature>
<feature type="transmembrane region" description="Helical" evidence="7">
    <location>
        <begin position="60"/>
        <end position="88"/>
    </location>
</feature>
<dbReference type="HAMAP" id="MF_01456">
    <property type="entry name" value="NDH1_NuoK"/>
    <property type="match status" value="1"/>
</dbReference>
<dbReference type="PANTHER" id="PTHR11434">
    <property type="entry name" value="NADH-UBIQUINONE OXIDOREDUCTASE SUBUNIT ND4L"/>
    <property type="match status" value="1"/>
</dbReference>
<keyword evidence="5 7" id="KW-1133">Transmembrane helix</keyword>
<dbReference type="InterPro" id="IPR039428">
    <property type="entry name" value="NUOK/Mnh_C1-like"/>
</dbReference>
<name>Q9HJK5_THEAC</name>
<dbReference type="Gene3D" id="1.10.287.3510">
    <property type="match status" value="1"/>
</dbReference>
<evidence type="ECO:0000313" key="9">
    <source>
        <dbReference type="Proteomes" id="UP000001024"/>
    </source>
</evidence>
<dbReference type="GO" id="GO:0016651">
    <property type="term" value="F:oxidoreductase activity, acting on NAD(P)H"/>
    <property type="evidence" value="ECO:0007669"/>
    <property type="project" value="InterPro"/>
</dbReference>
<dbReference type="GO" id="GO:0042773">
    <property type="term" value="P:ATP synthesis coupled electron transport"/>
    <property type="evidence" value="ECO:0007669"/>
    <property type="project" value="InterPro"/>
</dbReference>
<dbReference type="KEGG" id="tac:Ta0962"/>
<keyword evidence="4 7" id="KW-0812">Transmembrane</keyword>
<keyword evidence="6 7" id="KW-0472">Membrane</keyword>
<evidence type="ECO:0000256" key="7">
    <source>
        <dbReference type="SAM" id="Phobius"/>
    </source>
</evidence>